<keyword evidence="5 11" id="KW-0812">Transmembrane</keyword>
<evidence type="ECO:0000313" key="13">
    <source>
        <dbReference type="Proteomes" id="UP000278627"/>
    </source>
</evidence>
<name>A0A0N4T0K8_BRUPA</name>
<keyword evidence="3 11" id="KW-0444">Lipid biosynthesis</keyword>
<dbReference type="GO" id="GO:0019367">
    <property type="term" value="P:fatty acid elongation, saturated fatty acid"/>
    <property type="evidence" value="ECO:0007669"/>
    <property type="project" value="TreeGrafter"/>
</dbReference>
<evidence type="ECO:0000256" key="3">
    <source>
        <dbReference type="ARBA" id="ARBA00022516"/>
    </source>
</evidence>
<dbReference type="WBParaSite" id="BPAG_0000165601-mRNA-1">
    <property type="protein sequence ID" value="BPAG_0000165601-mRNA-1"/>
    <property type="gene ID" value="BPAG_0000165601"/>
</dbReference>
<keyword evidence="7 11" id="KW-1133">Transmembrane helix</keyword>
<dbReference type="EMBL" id="UZAD01000143">
    <property type="protein sequence ID" value="VDN82823.1"/>
    <property type="molecule type" value="Genomic_DNA"/>
</dbReference>
<keyword evidence="13" id="KW-1185">Reference proteome</keyword>
<feature type="transmembrane region" description="Helical" evidence="11">
    <location>
        <begin position="101"/>
        <end position="124"/>
    </location>
</feature>
<evidence type="ECO:0000256" key="5">
    <source>
        <dbReference type="ARBA" id="ARBA00022692"/>
    </source>
</evidence>
<comment type="pathway">
    <text evidence="2">Lipid metabolism; fatty acid biosynthesis.</text>
</comment>
<reference evidence="12 13" key="2">
    <citation type="submission" date="2018-11" db="EMBL/GenBank/DDBJ databases">
        <authorList>
            <consortium name="Pathogen Informatics"/>
        </authorList>
    </citation>
    <scope>NUCLEOTIDE SEQUENCE [LARGE SCALE GENOMIC DNA]</scope>
</reference>
<dbReference type="GO" id="GO:0042761">
    <property type="term" value="P:very long-chain fatty acid biosynthetic process"/>
    <property type="evidence" value="ECO:0007669"/>
    <property type="project" value="TreeGrafter"/>
</dbReference>
<sequence>MIRRKELFGRYSWSEDMEERQHYSDFNYPEFEVWRGPAEKVFYAPYNYTLKYNLEMKYWNPVAVQLFFSKHWGTSIYIAIIYVCLIHALQRYQRTRKAWNLRLPLCIWNAILSVFSLIATIRFGEEFYSTLTTRPFVHSVCYSISPFQPAAVWAFAFATSKVVELGDTIFLLMRKKPLIFLHWYHHAVVLIYSWNAAIELTASGRWFIMMNFFVHSIMYAYYSITALGIRLPKLLSMFVTVLQTSQMLVGVLISIVVLKQKLKNAICQQSMDNLALGFAIYSSFAVLFIRYFYDAYMKPKKFLQKKIE</sequence>
<dbReference type="STRING" id="6280.A0A0N4T0K8"/>
<evidence type="ECO:0000256" key="2">
    <source>
        <dbReference type="ARBA" id="ARBA00005194"/>
    </source>
</evidence>
<dbReference type="GO" id="GO:0005789">
    <property type="term" value="C:endoplasmic reticulum membrane"/>
    <property type="evidence" value="ECO:0007669"/>
    <property type="project" value="TreeGrafter"/>
</dbReference>
<keyword evidence="10 11" id="KW-0275">Fatty acid biosynthesis</keyword>
<dbReference type="GO" id="GO:0034625">
    <property type="term" value="P:fatty acid elongation, monounsaturated fatty acid"/>
    <property type="evidence" value="ECO:0007669"/>
    <property type="project" value="TreeGrafter"/>
</dbReference>
<feature type="transmembrane region" description="Helical" evidence="11">
    <location>
        <begin position="71"/>
        <end position="89"/>
    </location>
</feature>
<keyword evidence="4 11" id="KW-0808">Transferase</keyword>
<gene>
    <name evidence="12" type="ORF">BPAG_LOCUS1637</name>
</gene>
<proteinExistence type="inferred from homology"/>
<dbReference type="Proteomes" id="UP000278627">
    <property type="component" value="Unassembled WGS sequence"/>
</dbReference>
<dbReference type="Pfam" id="PF01151">
    <property type="entry name" value="ELO"/>
    <property type="match status" value="1"/>
</dbReference>
<evidence type="ECO:0000256" key="10">
    <source>
        <dbReference type="ARBA" id="ARBA00023160"/>
    </source>
</evidence>
<evidence type="ECO:0000256" key="7">
    <source>
        <dbReference type="ARBA" id="ARBA00022989"/>
    </source>
</evidence>
<feature type="transmembrane region" description="Helical" evidence="11">
    <location>
        <begin position="234"/>
        <end position="258"/>
    </location>
</feature>
<evidence type="ECO:0000313" key="12">
    <source>
        <dbReference type="EMBL" id="VDN82823.1"/>
    </source>
</evidence>
<dbReference type="PANTHER" id="PTHR11157">
    <property type="entry name" value="FATTY ACID ACYL TRANSFERASE-RELATED"/>
    <property type="match status" value="1"/>
</dbReference>
<evidence type="ECO:0000256" key="9">
    <source>
        <dbReference type="ARBA" id="ARBA00023136"/>
    </source>
</evidence>
<evidence type="ECO:0000256" key="8">
    <source>
        <dbReference type="ARBA" id="ARBA00023098"/>
    </source>
</evidence>
<feature type="transmembrane region" description="Helical" evidence="11">
    <location>
        <begin position="204"/>
        <end position="222"/>
    </location>
</feature>
<dbReference type="GO" id="GO:0034626">
    <property type="term" value="P:fatty acid elongation, polyunsaturated fatty acid"/>
    <property type="evidence" value="ECO:0007669"/>
    <property type="project" value="TreeGrafter"/>
</dbReference>
<organism evidence="14">
    <name type="scientific">Brugia pahangi</name>
    <name type="common">Filarial nematode worm</name>
    <dbReference type="NCBI Taxonomy" id="6280"/>
    <lineage>
        <taxon>Eukaryota</taxon>
        <taxon>Metazoa</taxon>
        <taxon>Ecdysozoa</taxon>
        <taxon>Nematoda</taxon>
        <taxon>Chromadorea</taxon>
        <taxon>Rhabditida</taxon>
        <taxon>Spirurina</taxon>
        <taxon>Spiruromorpha</taxon>
        <taxon>Filarioidea</taxon>
        <taxon>Onchocercidae</taxon>
        <taxon>Brugia</taxon>
    </lineage>
</organism>
<feature type="transmembrane region" description="Helical" evidence="11">
    <location>
        <begin position="274"/>
        <end position="293"/>
    </location>
</feature>
<accession>A0A0N4T0K8</accession>
<keyword evidence="8 11" id="KW-0443">Lipid metabolism</keyword>
<evidence type="ECO:0000256" key="1">
    <source>
        <dbReference type="ARBA" id="ARBA00004141"/>
    </source>
</evidence>
<keyword evidence="9 11" id="KW-0472">Membrane</keyword>
<feature type="transmembrane region" description="Helical" evidence="11">
    <location>
        <begin position="136"/>
        <end position="157"/>
    </location>
</feature>
<evidence type="ECO:0000313" key="14">
    <source>
        <dbReference type="WBParaSite" id="BPAG_0000165601-mRNA-1"/>
    </source>
</evidence>
<comment type="similarity">
    <text evidence="11">Belongs to the ELO family.</text>
</comment>
<protein>
    <recommendedName>
        <fullName evidence="11">Elongation of very long chain fatty acids protein</fullName>
        <ecNumber evidence="11">2.3.1.199</ecNumber>
    </recommendedName>
    <alternativeName>
        <fullName evidence="11">Very-long-chain 3-oxoacyl-CoA synthase</fullName>
    </alternativeName>
</protein>
<dbReference type="GO" id="GO:0030148">
    <property type="term" value="P:sphingolipid biosynthetic process"/>
    <property type="evidence" value="ECO:0007669"/>
    <property type="project" value="TreeGrafter"/>
</dbReference>
<dbReference type="InterPro" id="IPR002076">
    <property type="entry name" value="ELO_fam"/>
</dbReference>
<reference evidence="14" key="1">
    <citation type="submission" date="2016-04" db="UniProtKB">
        <authorList>
            <consortium name="WormBaseParasite"/>
        </authorList>
    </citation>
    <scope>IDENTIFICATION</scope>
</reference>
<keyword evidence="6 11" id="KW-0276">Fatty acid metabolism</keyword>
<dbReference type="PANTHER" id="PTHR11157:SF5">
    <property type="entry name" value="ELONGATION OF VERY LONG CHAIN FATTY ACIDS PROTEIN"/>
    <property type="match status" value="1"/>
</dbReference>
<evidence type="ECO:0000256" key="11">
    <source>
        <dbReference type="RuleBase" id="RU361115"/>
    </source>
</evidence>
<dbReference type="UniPathway" id="UPA00094"/>
<dbReference type="PROSITE" id="PS01188">
    <property type="entry name" value="ELO"/>
    <property type="match status" value="1"/>
</dbReference>
<evidence type="ECO:0000256" key="4">
    <source>
        <dbReference type="ARBA" id="ARBA00022679"/>
    </source>
</evidence>
<comment type="catalytic activity">
    <reaction evidence="11">
        <text>a very-long-chain acyl-CoA + malonyl-CoA + H(+) = a very-long-chain 3-oxoacyl-CoA + CO2 + CoA</text>
        <dbReference type="Rhea" id="RHEA:32727"/>
        <dbReference type="ChEBI" id="CHEBI:15378"/>
        <dbReference type="ChEBI" id="CHEBI:16526"/>
        <dbReference type="ChEBI" id="CHEBI:57287"/>
        <dbReference type="ChEBI" id="CHEBI:57384"/>
        <dbReference type="ChEBI" id="CHEBI:90725"/>
        <dbReference type="ChEBI" id="CHEBI:90736"/>
        <dbReference type="EC" id="2.3.1.199"/>
    </reaction>
</comment>
<dbReference type="GO" id="GO:0009922">
    <property type="term" value="F:fatty acid elongase activity"/>
    <property type="evidence" value="ECO:0007669"/>
    <property type="project" value="UniProtKB-EC"/>
</dbReference>
<comment type="subcellular location">
    <subcellularLocation>
        <location evidence="1">Membrane</location>
        <topology evidence="1">Multi-pass membrane protein</topology>
    </subcellularLocation>
</comment>
<dbReference type="AlphaFoldDB" id="A0A0N4T0K8"/>
<dbReference type="InterPro" id="IPR030457">
    <property type="entry name" value="ELO_CS"/>
</dbReference>
<dbReference type="EC" id="2.3.1.199" evidence="11"/>
<evidence type="ECO:0000256" key="6">
    <source>
        <dbReference type="ARBA" id="ARBA00022832"/>
    </source>
</evidence>
<feature type="transmembrane region" description="Helical" evidence="11">
    <location>
        <begin position="178"/>
        <end position="198"/>
    </location>
</feature>